<evidence type="ECO:0000256" key="5">
    <source>
        <dbReference type="ARBA" id="ARBA00022737"/>
    </source>
</evidence>
<gene>
    <name evidence="12" type="primary">Rim2_0</name>
    <name evidence="12" type="ORF">AVEN_27505_1</name>
</gene>
<dbReference type="InterPro" id="IPR002067">
    <property type="entry name" value="MCP"/>
</dbReference>
<evidence type="ECO:0000313" key="13">
    <source>
        <dbReference type="Proteomes" id="UP000499080"/>
    </source>
</evidence>
<dbReference type="GO" id="GO:0005743">
    <property type="term" value="C:mitochondrial inner membrane"/>
    <property type="evidence" value="ECO:0007669"/>
    <property type="project" value="UniProtKB-SubCell"/>
</dbReference>
<organism evidence="12 13">
    <name type="scientific">Araneus ventricosus</name>
    <name type="common">Orbweaver spider</name>
    <name type="synonym">Epeira ventricosa</name>
    <dbReference type="NCBI Taxonomy" id="182803"/>
    <lineage>
        <taxon>Eukaryota</taxon>
        <taxon>Metazoa</taxon>
        <taxon>Ecdysozoa</taxon>
        <taxon>Arthropoda</taxon>
        <taxon>Chelicerata</taxon>
        <taxon>Arachnida</taxon>
        <taxon>Araneae</taxon>
        <taxon>Araneomorphae</taxon>
        <taxon>Entelegynae</taxon>
        <taxon>Araneoidea</taxon>
        <taxon>Araneidae</taxon>
        <taxon>Araneus</taxon>
    </lineage>
</organism>
<comment type="caution">
    <text evidence="12">The sequence shown here is derived from an EMBL/GenBank/DDBJ whole genome shotgun (WGS) entry which is preliminary data.</text>
</comment>
<dbReference type="SUPFAM" id="SSF103506">
    <property type="entry name" value="Mitochondrial carrier"/>
    <property type="match status" value="1"/>
</dbReference>
<name>A0A4Y2NFE6_ARAVE</name>
<feature type="repeat" description="Solcar" evidence="10">
    <location>
        <begin position="137"/>
        <end position="222"/>
    </location>
</feature>
<evidence type="ECO:0000256" key="9">
    <source>
        <dbReference type="ARBA" id="ARBA00023136"/>
    </source>
</evidence>
<feature type="repeat" description="Solcar" evidence="10">
    <location>
        <begin position="240"/>
        <end position="324"/>
    </location>
</feature>
<dbReference type="PROSITE" id="PS50920">
    <property type="entry name" value="SOLCAR"/>
    <property type="match status" value="3"/>
</dbReference>
<dbReference type="InterPro" id="IPR049562">
    <property type="entry name" value="SLC25A33/36-like"/>
</dbReference>
<keyword evidence="8" id="KW-0496">Mitochondrion</keyword>
<dbReference type="OrthoDB" id="269120at2759"/>
<sequence>MSQYPTVVHLVAGGLGGTAGAIATCPLEVVKTRLQSSVANFGSAPCRQAPVLFLPRVELHNCATYERFLPVISSEVVSRQPTIGIWRCLKHIVETEGAKALFKGLGPNLVGVIPNRAIHFCTYAFIKNFCNARLTPDTPIVHICSAASAGFMSTSLTNPIWFVNTRLQLDQRTYGSVSTIQCIRDIYNSKGILGFYKGITASYFGISETIIHFVIYEFIKAKLKENRVKNSYQSDRKAVGDFVEFMCAGAISKTCASCIAYPHEVVRTRLRQVGDKYKSFFQTLCLVFKEEGYCGLYRGLATQLVRQIPNTAIMMATYEAVVYLLTSYPCTAPAVPTKQMCKDEEDY</sequence>
<dbReference type="Proteomes" id="UP000499080">
    <property type="component" value="Unassembled WGS sequence"/>
</dbReference>
<dbReference type="InterPro" id="IPR023395">
    <property type="entry name" value="MCP_dom_sf"/>
</dbReference>
<evidence type="ECO:0000256" key="4">
    <source>
        <dbReference type="ARBA" id="ARBA00022692"/>
    </source>
</evidence>
<dbReference type="PANTHER" id="PTHR45829">
    <property type="entry name" value="MITOCHONDRIAL CARRIER PROTEIN RIM2"/>
    <property type="match status" value="1"/>
</dbReference>
<dbReference type="AlphaFoldDB" id="A0A4Y2NFE6"/>
<comment type="subcellular location">
    <subcellularLocation>
        <location evidence="1">Mitochondrion inner membrane</location>
        <topology evidence="1">Multi-pass membrane protein</topology>
    </subcellularLocation>
</comment>
<comment type="similarity">
    <text evidence="2 11">Belongs to the mitochondrial carrier (TC 2.A.29) family.</text>
</comment>
<keyword evidence="7" id="KW-1133">Transmembrane helix</keyword>
<dbReference type="PRINTS" id="PR00926">
    <property type="entry name" value="MITOCARRIER"/>
</dbReference>
<evidence type="ECO:0000256" key="11">
    <source>
        <dbReference type="RuleBase" id="RU000488"/>
    </source>
</evidence>
<keyword evidence="13" id="KW-1185">Reference proteome</keyword>
<evidence type="ECO:0000313" key="12">
    <source>
        <dbReference type="EMBL" id="GBN37379.1"/>
    </source>
</evidence>
<evidence type="ECO:0000256" key="3">
    <source>
        <dbReference type="ARBA" id="ARBA00022448"/>
    </source>
</evidence>
<keyword evidence="3 11" id="KW-0813">Transport</keyword>
<dbReference type="EMBL" id="BGPR01009008">
    <property type="protein sequence ID" value="GBN37379.1"/>
    <property type="molecule type" value="Genomic_DNA"/>
</dbReference>
<dbReference type="Gene3D" id="1.50.40.10">
    <property type="entry name" value="Mitochondrial carrier domain"/>
    <property type="match status" value="1"/>
</dbReference>
<feature type="repeat" description="Solcar" evidence="10">
    <location>
        <begin position="4"/>
        <end position="129"/>
    </location>
</feature>
<proteinExistence type="inferred from homology"/>
<reference evidence="12 13" key="1">
    <citation type="journal article" date="2019" name="Sci. Rep.">
        <title>Orb-weaving spider Araneus ventricosus genome elucidates the spidroin gene catalogue.</title>
        <authorList>
            <person name="Kono N."/>
            <person name="Nakamura H."/>
            <person name="Ohtoshi R."/>
            <person name="Moran D.A.P."/>
            <person name="Shinohara A."/>
            <person name="Yoshida Y."/>
            <person name="Fujiwara M."/>
            <person name="Mori M."/>
            <person name="Tomita M."/>
            <person name="Arakawa K."/>
        </authorList>
    </citation>
    <scope>NUCLEOTIDE SEQUENCE [LARGE SCALE GENOMIC DNA]</scope>
</reference>
<evidence type="ECO:0000256" key="8">
    <source>
        <dbReference type="ARBA" id="ARBA00023128"/>
    </source>
</evidence>
<dbReference type="PANTHER" id="PTHR45829:SF4">
    <property type="entry name" value="MITOCHONDRIAL CARRIER PROTEIN RIM2"/>
    <property type="match status" value="1"/>
</dbReference>
<dbReference type="GO" id="GO:0015218">
    <property type="term" value="F:pyrimidine nucleotide transmembrane transporter activity"/>
    <property type="evidence" value="ECO:0007669"/>
    <property type="project" value="InterPro"/>
</dbReference>
<keyword evidence="4 10" id="KW-0812">Transmembrane</keyword>
<evidence type="ECO:0000256" key="6">
    <source>
        <dbReference type="ARBA" id="ARBA00022792"/>
    </source>
</evidence>
<evidence type="ECO:0000256" key="10">
    <source>
        <dbReference type="PROSITE-ProRule" id="PRU00282"/>
    </source>
</evidence>
<accession>A0A4Y2NFE6</accession>
<keyword evidence="9 10" id="KW-0472">Membrane</keyword>
<keyword evidence="6" id="KW-0999">Mitochondrion inner membrane</keyword>
<protein>
    <submittedName>
        <fullName evidence="12">Mitochondrial carrier protein Rim2</fullName>
    </submittedName>
</protein>
<evidence type="ECO:0000256" key="7">
    <source>
        <dbReference type="ARBA" id="ARBA00022989"/>
    </source>
</evidence>
<dbReference type="GO" id="GO:1990519">
    <property type="term" value="P:pyrimidine nucleotide import into mitochondrion"/>
    <property type="evidence" value="ECO:0007669"/>
    <property type="project" value="TreeGrafter"/>
</dbReference>
<dbReference type="Pfam" id="PF00153">
    <property type="entry name" value="Mito_carr"/>
    <property type="match status" value="4"/>
</dbReference>
<dbReference type="FunFam" id="1.50.40.10:FF:000028">
    <property type="entry name" value="Solute carrier family 25 member 33"/>
    <property type="match status" value="1"/>
</dbReference>
<evidence type="ECO:0000256" key="2">
    <source>
        <dbReference type="ARBA" id="ARBA00006375"/>
    </source>
</evidence>
<dbReference type="InterPro" id="IPR018108">
    <property type="entry name" value="MCP_transmembrane"/>
</dbReference>
<keyword evidence="5" id="KW-0677">Repeat</keyword>
<evidence type="ECO:0000256" key="1">
    <source>
        <dbReference type="ARBA" id="ARBA00004448"/>
    </source>
</evidence>